<proteinExistence type="predicted"/>
<evidence type="ECO:0008006" key="4">
    <source>
        <dbReference type="Google" id="ProtNLM"/>
    </source>
</evidence>
<accession>A0ABY6V0K3</accession>
<dbReference type="Proteomes" id="UP000766486">
    <property type="component" value="Unassembled WGS sequence"/>
</dbReference>
<feature type="compositionally biased region" description="Polar residues" evidence="1">
    <location>
        <begin position="108"/>
        <end position="130"/>
    </location>
</feature>
<comment type="caution">
    <text evidence="2">The sequence shown here is derived from an EMBL/GenBank/DDBJ whole genome shotgun (WGS) entry which is preliminary data.</text>
</comment>
<dbReference type="EMBL" id="CABFNS010000937">
    <property type="protein sequence ID" value="VUC37242.1"/>
    <property type="molecule type" value="Genomic_DNA"/>
</dbReference>
<feature type="region of interest" description="Disordered" evidence="1">
    <location>
        <begin position="105"/>
        <end position="132"/>
    </location>
</feature>
<organism evidence="2 3">
    <name type="scientific">Bionectria ochroleuca</name>
    <name type="common">Gliocladium roseum</name>
    <dbReference type="NCBI Taxonomy" id="29856"/>
    <lineage>
        <taxon>Eukaryota</taxon>
        <taxon>Fungi</taxon>
        <taxon>Dikarya</taxon>
        <taxon>Ascomycota</taxon>
        <taxon>Pezizomycotina</taxon>
        <taxon>Sordariomycetes</taxon>
        <taxon>Hypocreomycetidae</taxon>
        <taxon>Hypocreales</taxon>
        <taxon>Bionectriaceae</taxon>
        <taxon>Clonostachys</taxon>
    </lineage>
</organism>
<evidence type="ECO:0000313" key="2">
    <source>
        <dbReference type="EMBL" id="VUC37242.1"/>
    </source>
</evidence>
<gene>
    <name evidence="2" type="ORF">CLO192961_LOCUS466311</name>
</gene>
<sequence>MFPLCEISYKMLWRRALQSLQRQESSMPVSTSKTGFCDSGREPLTIGHADLDIRQFNDFYQSEEDQLSTSQSNEYGAWHSEGSLTSHASNDCVARQPQVQCEILPPQGQDTSQDQLGENTHVGNLTNPSSRLGVLGQRRDASFGPGHASTWHDTVVGLHGPHSDRTVMTQSNHSPNIPEQSRDILNLTASSQSTASHVEDISYDQQAADPGPNFDNTSVLQHNQVSALITDMRERFLTGPDPPLGSGRTNSLSDRNMRYVDGSGFRKSAADRGFLERHAINVRRGVPEDGHSDISWCDIFLREIADAKSNPRALRFDLPGTIYHDIQLKLLPEAAPSPLPDKYMLEKHHLLSRDAFSFMIEQYFDHFHHLHSFLDRSLLSIPVWGWSLCVAAAAIGSRYLDLPELTSFGEHLCSALHELLLREVILPIPATLCAIPSG</sequence>
<reference evidence="2 3" key="1">
    <citation type="submission" date="2019-06" db="EMBL/GenBank/DDBJ databases">
        <authorList>
            <person name="Broberg M."/>
        </authorList>
    </citation>
    <scope>NUCLEOTIDE SEQUENCE [LARGE SCALE GENOMIC DNA]</scope>
</reference>
<protein>
    <recommendedName>
        <fullName evidence="4">Transcription factor domain-containing protein</fullName>
    </recommendedName>
</protein>
<name>A0ABY6V0K3_BIOOC</name>
<keyword evidence="3" id="KW-1185">Reference proteome</keyword>
<evidence type="ECO:0000256" key="1">
    <source>
        <dbReference type="SAM" id="MobiDB-lite"/>
    </source>
</evidence>
<evidence type="ECO:0000313" key="3">
    <source>
        <dbReference type="Proteomes" id="UP000766486"/>
    </source>
</evidence>